<dbReference type="PANTHER" id="PTHR43605:SF10">
    <property type="entry name" value="ACYL-COA SYNTHETASE MEDIUM CHAIN FAMILY MEMBER 3"/>
    <property type="match status" value="1"/>
</dbReference>
<evidence type="ECO:0000259" key="5">
    <source>
        <dbReference type="Pfam" id="PF00501"/>
    </source>
</evidence>
<feature type="domain" description="AMP-dependent synthetase/ligase" evidence="5">
    <location>
        <begin position="32"/>
        <end position="399"/>
    </location>
</feature>
<dbReference type="InterPro" id="IPR051087">
    <property type="entry name" value="Mitochondrial_ACSM"/>
</dbReference>
<dbReference type="RefSeq" id="WP_257766952.1">
    <property type="nucleotide sequence ID" value="NZ_CP102480.1"/>
</dbReference>
<dbReference type="Pfam" id="PF13193">
    <property type="entry name" value="AMP-binding_C"/>
    <property type="match status" value="1"/>
</dbReference>
<dbReference type="GO" id="GO:0015645">
    <property type="term" value="F:fatty acid ligase activity"/>
    <property type="evidence" value="ECO:0007669"/>
    <property type="project" value="TreeGrafter"/>
</dbReference>
<evidence type="ECO:0000256" key="3">
    <source>
        <dbReference type="ARBA" id="ARBA00022741"/>
    </source>
</evidence>
<evidence type="ECO:0000256" key="1">
    <source>
        <dbReference type="ARBA" id="ARBA00006432"/>
    </source>
</evidence>
<accession>A0A9J7ASV5</accession>
<dbReference type="GO" id="GO:0004321">
    <property type="term" value="F:fatty-acyl-CoA synthase activity"/>
    <property type="evidence" value="ECO:0007669"/>
    <property type="project" value="TreeGrafter"/>
</dbReference>
<dbReference type="Gene3D" id="3.30.300.30">
    <property type="match status" value="1"/>
</dbReference>
<evidence type="ECO:0000256" key="4">
    <source>
        <dbReference type="ARBA" id="ARBA00022840"/>
    </source>
</evidence>
<feature type="domain" description="AMP-binding enzyme C-terminal" evidence="6">
    <location>
        <begin position="449"/>
        <end position="527"/>
    </location>
</feature>
<keyword evidence="3" id="KW-0547">Nucleotide-binding</keyword>
<dbReference type="GO" id="GO:0006633">
    <property type="term" value="P:fatty acid biosynthetic process"/>
    <property type="evidence" value="ECO:0007669"/>
    <property type="project" value="TreeGrafter"/>
</dbReference>
<dbReference type="PANTHER" id="PTHR43605">
    <property type="entry name" value="ACYL-COENZYME A SYNTHETASE"/>
    <property type="match status" value="1"/>
</dbReference>
<dbReference type="InterPro" id="IPR042099">
    <property type="entry name" value="ANL_N_sf"/>
</dbReference>
<dbReference type="SUPFAM" id="SSF56801">
    <property type="entry name" value="Acetyl-CoA synthetase-like"/>
    <property type="match status" value="1"/>
</dbReference>
<protein>
    <submittedName>
        <fullName evidence="7">Acyl-CoA synthetase</fullName>
    </submittedName>
</protein>
<evidence type="ECO:0000259" key="6">
    <source>
        <dbReference type="Pfam" id="PF13193"/>
    </source>
</evidence>
<dbReference type="Proteomes" id="UP001060336">
    <property type="component" value="Chromosome"/>
</dbReference>
<reference evidence="7" key="1">
    <citation type="submission" date="2022-08" db="EMBL/GenBank/DDBJ databases">
        <title>Nisaea acidiphila sp. nov., isolated from a marine algal debris and emended description of the genus Nisaea Urios et al. 2008.</title>
        <authorList>
            <person name="Kwon K."/>
        </authorList>
    </citation>
    <scope>NUCLEOTIDE SEQUENCE</scope>
    <source>
        <strain evidence="7">MEBiC11861</strain>
    </source>
</reference>
<keyword evidence="8" id="KW-1185">Reference proteome</keyword>
<dbReference type="FunFam" id="3.40.50.12780:FF:000063">
    <property type="entry name" value="Acetyl-coenzyme A synthetase"/>
    <property type="match status" value="1"/>
</dbReference>
<dbReference type="Pfam" id="PF00501">
    <property type="entry name" value="AMP-binding"/>
    <property type="match status" value="1"/>
</dbReference>
<dbReference type="GO" id="GO:0005524">
    <property type="term" value="F:ATP binding"/>
    <property type="evidence" value="ECO:0007669"/>
    <property type="project" value="UniProtKB-KW"/>
</dbReference>
<dbReference type="GO" id="GO:0006637">
    <property type="term" value="P:acyl-CoA metabolic process"/>
    <property type="evidence" value="ECO:0007669"/>
    <property type="project" value="TreeGrafter"/>
</dbReference>
<evidence type="ECO:0000256" key="2">
    <source>
        <dbReference type="ARBA" id="ARBA00022598"/>
    </source>
</evidence>
<keyword evidence="2" id="KW-0436">Ligase</keyword>
<proteinExistence type="inferred from homology"/>
<dbReference type="InterPro" id="IPR049515">
    <property type="entry name" value="MACS_put"/>
</dbReference>
<dbReference type="PROSITE" id="PS00455">
    <property type="entry name" value="AMP_BINDING"/>
    <property type="match status" value="1"/>
</dbReference>
<evidence type="ECO:0000313" key="8">
    <source>
        <dbReference type="Proteomes" id="UP001060336"/>
    </source>
</evidence>
<dbReference type="KEGG" id="naci:NUH88_13590"/>
<dbReference type="CDD" id="cd05971">
    <property type="entry name" value="MACS_like_3"/>
    <property type="match status" value="1"/>
</dbReference>
<gene>
    <name evidence="7" type="ORF">NUH88_13590</name>
</gene>
<dbReference type="EMBL" id="CP102480">
    <property type="protein sequence ID" value="UUX48445.1"/>
    <property type="molecule type" value="Genomic_DNA"/>
</dbReference>
<name>A0A9J7ASV5_9PROT</name>
<dbReference type="Gene3D" id="3.40.50.12780">
    <property type="entry name" value="N-terminal domain of ligase-like"/>
    <property type="match status" value="1"/>
</dbReference>
<dbReference type="InterPro" id="IPR020845">
    <property type="entry name" value="AMP-binding_CS"/>
</dbReference>
<sequence>MLPTGSTYEEIRRAFEWRIPERYNIGRDIADRQAPDAPALIYRTEDGTVERFTFGDIARASNRFANLLTASGLGREDRVAILLPQRPETAIAHAAIYKAGMIAIPLFTLFAEEALVYRLQNSGASAVVTDEGGLAKIRAFRDRLPELRHVFVTDMEADGDGFVALGPALERASDRFEIVDTMADDPALIIYTSGTTGPPKGALHAHRVLLGHLPGVELPNNFFPQKGDLFWTPADWAWIGGLIDVLLPSWHHGIPVLAYRARKFDPEEAFRLMQEHEVRNVFLPPTALKLMRQVEAPRERFRYQLRSLASGGETLGTELLDWGRETFGLTINEFYGQTECNLVVGNCADVMEVRPGSMGRAIPGHEVAVVDDDGNPLPDGTQGNIAVRKGDPVMFLRYWNNQEATEKKFAGDWLLTGDQGIRDVDGYFWYVGRDDDVITSAGYRIGPGEIEDCLVGHPAVAMAAVIGVPDPLRTQAVKAYIVLKDGVDGTDALATEIQEHVKSRLAAHEYPRHVAFVAELPLTTTGKIVRKDLRALHAAEAGEPE</sequence>
<evidence type="ECO:0000313" key="7">
    <source>
        <dbReference type="EMBL" id="UUX48445.1"/>
    </source>
</evidence>
<keyword evidence="4" id="KW-0067">ATP-binding</keyword>
<dbReference type="FunFam" id="3.30.300.30:FF:000005">
    <property type="entry name" value="Acyl-coenzyme A synthetase ACSM5, mitochondrial"/>
    <property type="match status" value="1"/>
</dbReference>
<dbReference type="InterPro" id="IPR045851">
    <property type="entry name" value="AMP-bd_C_sf"/>
</dbReference>
<dbReference type="InterPro" id="IPR000873">
    <property type="entry name" value="AMP-dep_synth/lig_dom"/>
</dbReference>
<dbReference type="InterPro" id="IPR025110">
    <property type="entry name" value="AMP-bd_C"/>
</dbReference>
<dbReference type="GO" id="GO:0016405">
    <property type="term" value="F:CoA-ligase activity"/>
    <property type="evidence" value="ECO:0007669"/>
    <property type="project" value="UniProtKB-ARBA"/>
</dbReference>
<dbReference type="AlphaFoldDB" id="A0A9J7ASV5"/>
<organism evidence="7 8">
    <name type="scientific">Nisaea acidiphila</name>
    <dbReference type="NCBI Taxonomy" id="1862145"/>
    <lineage>
        <taxon>Bacteria</taxon>
        <taxon>Pseudomonadati</taxon>
        <taxon>Pseudomonadota</taxon>
        <taxon>Alphaproteobacteria</taxon>
        <taxon>Rhodospirillales</taxon>
        <taxon>Thalassobaculaceae</taxon>
        <taxon>Nisaea</taxon>
    </lineage>
</organism>
<comment type="similarity">
    <text evidence="1">Belongs to the ATP-dependent AMP-binding enzyme family.</text>
</comment>